<protein>
    <submittedName>
        <fullName evidence="1">Uncharacterized protein</fullName>
    </submittedName>
</protein>
<name>A0A934IH56_9RHOB</name>
<dbReference type="RefSeq" id="WP_198915988.1">
    <property type="nucleotide sequence ID" value="NZ_JAEKPD010000007.1"/>
</dbReference>
<sequence>MIDALSFPKEIATLRMSPAGHAAALARRNDAVISSVKQDPDGPSGPRPTFAMTTLEQLQARQRVVGPQESQAADGAQTYPATQVLRGTMNRVL</sequence>
<gene>
    <name evidence="1" type="ORF">ILP92_08700</name>
</gene>
<evidence type="ECO:0000313" key="1">
    <source>
        <dbReference type="EMBL" id="MBJ3762823.1"/>
    </source>
</evidence>
<comment type="caution">
    <text evidence="1">The sequence shown here is derived from an EMBL/GenBank/DDBJ whole genome shotgun (WGS) entry which is preliminary data.</text>
</comment>
<keyword evidence="2" id="KW-1185">Reference proteome</keyword>
<accession>A0A934IH56</accession>
<organism evidence="1 2">
    <name type="scientific">Palleronia pontilimi</name>
    <dbReference type="NCBI Taxonomy" id="1964209"/>
    <lineage>
        <taxon>Bacteria</taxon>
        <taxon>Pseudomonadati</taxon>
        <taxon>Pseudomonadota</taxon>
        <taxon>Alphaproteobacteria</taxon>
        <taxon>Rhodobacterales</taxon>
        <taxon>Roseobacteraceae</taxon>
        <taxon>Palleronia</taxon>
    </lineage>
</organism>
<proteinExistence type="predicted"/>
<reference evidence="1" key="1">
    <citation type="submission" date="2020-12" db="EMBL/GenBank/DDBJ databases">
        <title>Bacterial taxonomy.</title>
        <authorList>
            <person name="Pan X."/>
        </authorList>
    </citation>
    <scope>NUCLEOTIDE SEQUENCE</scope>
    <source>
        <strain evidence="1">KCTC 52957</strain>
    </source>
</reference>
<dbReference type="Proteomes" id="UP000642488">
    <property type="component" value="Unassembled WGS sequence"/>
</dbReference>
<evidence type="ECO:0000313" key="2">
    <source>
        <dbReference type="Proteomes" id="UP000642488"/>
    </source>
</evidence>
<dbReference type="EMBL" id="JAEKPD010000007">
    <property type="protein sequence ID" value="MBJ3762823.1"/>
    <property type="molecule type" value="Genomic_DNA"/>
</dbReference>
<dbReference type="AlphaFoldDB" id="A0A934IH56"/>